<sequence length="601" mass="68439">MYYVPQRARTTDSGACSHCVKKKQRCYIGVRGVPCSSCRRQKRSCDGKATREMEMKKPATQFTYCEETLFASQIQKTAHDAAIRNVENPAVLATNPLDNYISIVNQLLEPSPTFSSGSIGVPDYIAELPDRLDENDLEFLASKGALCLPTAKFRGELLNAYILWVHPQIPVLNLDEFLKAIVYNDGMNRISLLLFHAAMYAASAFVEIDHIRDEGYPSRKAAREVLFSRAKALFELDCENDRLSMVQAALLMVHWNDVPEGQKDASHWIGICLSLSFSIGLHRSPEGAEMTHKSRQAWRRTWWSVYNHARLTSEELLTMMSIQDEAHDAGFSKVDMVTLDDFQFGVHPREVRAVAGNCDVLSSVEHQKTQALVFIEKTNLCRLSEFSRLSNWVHEMVVNSNDDDHTPATSQHHPSHSQKFFNQIPATSEELQLWYTRLHPAVHHRFPTRTTLSPWDRSIYLHRTWLRLLYLSMAYMVHYEESLAVADVLVDPLLSAGQFEITRHYLSEISGIFEEVYSLDLARYLPGPCATLLILVLTFHWRVVNQGSPNVQRKSSLRFHQCWGILTQLQVASELARNVVSAPGDDPSGDIWERLSYQLLL</sequence>
<dbReference type="InterPro" id="IPR007219">
    <property type="entry name" value="XnlR_reg_dom"/>
</dbReference>
<evidence type="ECO:0000259" key="4">
    <source>
        <dbReference type="Pfam" id="PF04082"/>
    </source>
</evidence>
<reference evidence="5" key="1">
    <citation type="journal article" date="2019" name="Beilstein J. Org. Chem.">
        <title>Nanangenines: drimane sesquiterpenoids as the dominant metabolite cohort of a novel Australian fungus, Aspergillus nanangensis.</title>
        <authorList>
            <person name="Lacey H.J."/>
            <person name="Gilchrist C.L.M."/>
            <person name="Crombie A."/>
            <person name="Kalaitzis J.A."/>
            <person name="Vuong D."/>
            <person name="Rutledge P.J."/>
            <person name="Turner P."/>
            <person name="Pitt J.I."/>
            <person name="Lacey E."/>
            <person name="Chooi Y.H."/>
            <person name="Piggott A.M."/>
        </authorList>
    </citation>
    <scope>NUCLEOTIDE SEQUENCE</scope>
    <source>
        <strain evidence="5">MST-FP2251</strain>
    </source>
</reference>
<dbReference type="PANTHER" id="PTHR47425">
    <property type="entry name" value="FARB-RELATED"/>
    <property type="match status" value="1"/>
</dbReference>
<dbReference type="Pfam" id="PF04082">
    <property type="entry name" value="Fungal_trans"/>
    <property type="match status" value="1"/>
</dbReference>
<dbReference type="GO" id="GO:0008270">
    <property type="term" value="F:zinc ion binding"/>
    <property type="evidence" value="ECO:0007669"/>
    <property type="project" value="InterPro"/>
</dbReference>
<feature type="domain" description="Xylanolytic transcriptional activator regulatory" evidence="4">
    <location>
        <begin position="158"/>
        <end position="306"/>
    </location>
</feature>
<name>A0AAD4CIE6_ASPNN</name>
<comment type="caution">
    <text evidence="5">The sequence shown here is derived from an EMBL/GenBank/DDBJ whole genome shotgun (WGS) entry which is preliminary data.</text>
</comment>
<reference evidence="5" key="2">
    <citation type="submission" date="2020-02" db="EMBL/GenBank/DDBJ databases">
        <authorList>
            <person name="Gilchrist C.L.M."/>
            <person name="Chooi Y.-H."/>
        </authorList>
    </citation>
    <scope>NUCLEOTIDE SEQUENCE</scope>
    <source>
        <strain evidence="5">MST-FP2251</strain>
    </source>
</reference>
<dbReference type="GO" id="GO:0006351">
    <property type="term" value="P:DNA-templated transcription"/>
    <property type="evidence" value="ECO:0007669"/>
    <property type="project" value="InterPro"/>
</dbReference>
<evidence type="ECO:0000256" key="2">
    <source>
        <dbReference type="ARBA" id="ARBA00023163"/>
    </source>
</evidence>
<dbReference type="AlphaFoldDB" id="A0AAD4CIE6"/>
<accession>A0AAD4CIE6</accession>
<dbReference type="PANTHER" id="PTHR47425:SF2">
    <property type="entry name" value="FARB-RELATED"/>
    <property type="match status" value="1"/>
</dbReference>
<dbReference type="EMBL" id="VCAU01000082">
    <property type="protein sequence ID" value="KAF9886172.1"/>
    <property type="molecule type" value="Genomic_DNA"/>
</dbReference>
<dbReference type="InterPro" id="IPR052761">
    <property type="entry name" value="Fungal_Detox/Toxin_TFs"/>
</dbReference>
<dbReference type="GO" id="GO:0003677">
    <property type="term" value="F:DNA binding"/>
    <property type="evidence" value="ECO:0007669"/>
    <property type="project" value="InterPro"/>
</dbReference>
<evidence type="ECO:0000313" key="6">
    <source>
        <dbReference type="Proteomes" id="UP001194746"/>
    </source>
</evidence>
<organism evidence="5 6">
    <name type="scientific">Aspergillus nanangensis</name>
    <dbReference type="NCBI Taxonomy" id="2582783"/>
    <lineage>
        <taxon>Eukaryota</taxon>
        <taxon>Fungi</taxon>
        <taxon>Dikarya</taxon>
        <taxon>Ascomycota</taxon>
        <taxon>Pezizomycotina</taxon>
        <taxon>Eurotiomycetes</taxon>
        <taxon>Eurotiomycetidae</taxon>
        <taxon>Eurotiales</taxon>
        <taxon>Aspergillaceae</taxon>
        <taxon>Aspergillus</taxon>
        <taxon>Aspergillus subgen. Circumdati</taxon>
    </lineage>
</organism>
<evidence type="ECO:0000313" key="5">
    <source>
        <dbReference type="EMBL" id="KAF9886172.1"/>
    </source>
</evidence>
<keyword evidence="1" id="KW-0805">Transcription regulation</keyword>
<proteinExistence type="predicted"/>
<gene>
    <name evidence="5" type="ORF">FE257_011997</name>
</gene>
<evidence type="ECO:0000256" key="1">
    <source>
        <dbReference type="ARBA" id="ARBA00023015"/>
    </source>
</evidence>
<keyword evidence="3" id="KW-0539">Nucleus</keyword>
<protein>
    <recommendedName>
        <fullName evidence="4">Xylanolytic transcriptional activator regulatory domain-containing protein</fullName>
    </recommendedName>
</protein>
<keyword evidence="6" id="KW-1185">Reference proteome</keyword>
<dbReference type="CDD" id="cd12148">
    <property type="entry name" value="fungal_TF_MHR"/>
    <property type="match status" value="1"/>
</dbReference>
<dbReference type="Proteomes" id="UP001194746">
    <property type="component" value="Unassembled WGS sequence"/>
</dbReference>
<evidence type="ECO:0000256" key="3">
    <source>
        <dbReference type="ARBA" id="ARBA00023242"/>
    </source>
</evidence>
<keyword evidence="2" id="KW-0804">Transcription</keyword>